<dbReference type="Gene3D" id="3.40.50.720">
    <property type="entry name" value="NAD(P)-binding Rossmann-like Domain"/>
    <property type="match status" value="1"/>
</dbReference>
<gene>
    <name evidence="4" type="ORF">GGE15_002027</name>
</gene>
<protein>
    <submittedName>
        <fullName evidence="4">Putative oxidoreductase</fullName>
        <ecNumber evidence="4">1.-.-.-</ecNumber>
    </submittedName>
</protein>
<dbReference type="SMART" id="SM00822">
    <property type="entry name" value="PKS_KR"/>
    <property type="match status" value="1"/>
</dbReference>
<proteinExistence type="inferred from homology"/>
<dbReference type="InterPro" id="IPR002347">
    <property type="entry name" value="SDR_fam"/>
</dbReference>
<dbReference type="PRINTS" id="PR00081">
    <property type="entry name" value="GDHRDH"/>
</dbReference>
<name>A0A7W6XWD4_9HYPH</name>
<dbReference type="PANTHER" id="PTHR44196">
    <property type="entry name" value="DEHYDROGENASE/REDUCTASE SDR FAMILY MEMBER 7B"/>
    <property type="match status" value="1"/>
</dbReference>
<feature type="domain" description="Ketoreductase" evidence="3">
    <location>
        <begin position="6"/>
        <end position="186"/>
    </location>
</feature>
<dbReference type="PROSITE" id="PS00061">
    <property type="entry name" value="ADH_SHORT"/>
    <property type="match status" value="1"/>
</dbReference>
<evidence type="ECO:0000313" key="5">
    <source>
        <dbReference type="Proteomes" id="UP000533724"/>
    </source>
</evidence>
<dbReference type="GO" id="GO:0016491">
    <property type="term" value="F:oxidoreductase activity"/>
    <property type="evidence" value="ECO:0007669"/>
    <property type="project" value="UniProtKB-KW"/>
</dbReference>
<comment type="caution">
    <text evidence="4">The sequence shown here is derived from an EMBL/GenBank/DDBJ whole genome shotgun (WGS) entry which is preliminary data.</text>
</comment>
<dbReference type="GO" id="GO:0016020">
    <property type="term" value="C:membrane"/>
    <property type="evidence" value="ECO:0007669"/>
    <property type="project" value="TreeGrafter"/>
</dbReference>
<dbReference type="EMBL" id="JACIHI010000004">
    <property type="protein sequence ID" value="MBB4438770.1"/>
    <property type="molecule type" value="Genomic_DNA"/>
</dbReference>
<evidence type="ECO:0000259" key="3">
    <source>
        <dbReference type="SMART" id="SM00822"/>
    </source>
</evidence>
<dbReference type="InterPro" id="IPR036291">
    <property type="entry name" value="NAD(P)-bd_dom_sf"/>
</dbReference>
<evidence type="ECO:0000313" key="4">
    <source>
        <dbReference type="EMBL" id="MBB4438770.1"/>
    </source>
</evidence>
<accession>A0A7W6XWD4</accession>
<evidence type="ECO:0000256" key="1">
    <source>
        <dbReference type="ARBA" id="ARBA00006484"/>
    </source>
</evidence>
<dbReference type="InterPro" id="IPR057326">
    <property type="entry name" value="KR_dom"/>
</dbReference>
<dbReference type="InterPro" id="IPR020904">
    <property type="entry name" value="Sc_DH/Rdtase_CS"/>
</dbReference>
<comment type="similarity">
    <text evidence="1">Belongs to the short-chain dehydrogenases/reductases (SDR) family.</text>
</comment>
<reference evidence="4 5" key="1">
    <citation type="submission" date="2020-08" db="EMBL/GenBank/DDBJ databases">
        <title>Genomic Encyclopedia of Type Strains, Phase IV (KMG-V): Genome sequencing to study the core and pangenomes of soil and plant-associated prokaryotes.</title>
        <authorList>
            <person name="Whitman W."/>
        </authorList>
    </citation>
    <scope>NUCLEOTIDE SEQUENCE [LARGE SCALE GENOMIC DNA]</scope>
    <source>
        <strain evidence="4 5">SEMIA 414</strain>
    </source>
</reference>
<sequence length="257" mass="28339">MKITGNTILITGGTSGIGRALAEAFHDRGNRVIITGRREDLLEQITAGRPGMAGLPLDLADPDSVRRVQAEVQTCFPELNVLIANAGISRAEDMTAETWDASDAQAIIEINIFGVLRVTAAFLPLLKRQQDATIMATSSALAFVPRADFPAYCASKAFLHSWLQSLRHQLSGFPIEVLELSPPYVQTELTGVGQASDPRAMPVDVYLSEVMDLLERKHHARGEVLLERDFARRWAERDGQYDVIFDAMNPAKKRRSP</sequence>
<dbReference type="PANTHER" id="PTHR44196:SF1">
    <property type="entry name" value="DEHYDROGENASE_REDUCTASE SDR FAMILY MEMBER 7B"/>
    <property type="match status" value="1"/>
</dbReference>
<dbReference type="EC" id="1.-.-.-" evidence="4"/>
<dbReference type="Proteomes" id="UP000533724">
    <property type="component" value="Unassembled WGS sequence"/>
</dbReference>
<evidence type="ECO:0000256" key="2">
    <source>
        <dbReference type="ARBA" id="ARBA00023002"/>
    </source>
</evidence>
<dbReference type="Pfam" id="PF00106">
    <property type="entry name" value="adh_short"/>
    <property type="match status" value="1"/>
</dbReference>
<dbReference type="SUPFAM" id="SSF51735">
    <property type="entry name" value="NAD(P)-binding Rossmann-fold domains"/>
    <property type="match status" value="1"/>
</dbReference>
<dbReference type="RefSeq" id="WP_184499164.1">
    <property type="nucleotide sequence ID" value="NZ_JACIHI010000004.1"/>
</dbReference>
<organism evidence="4 5">
    <name type="scientific">Rhizobium esperanzae</name>
    <dbReference type="NCBI Taxonomy" id="1967781"/>
    <lineage>
        <taxon>Bacteria</taxon>
        <taxon>Pseudomonadati</taxon>
        <taxon>Pseudomonadota</taxon>
        <taxon>Alphaproteobacteria</taxon>
        <taxon>Hyphomicrobiales</taxon>
        <taxon>Rhizobiaceae</taxon>
        <taxon>Rhizobium/Agrobacterium group</taxon>
        <taxon>Rhizobium</taxon>
    </lineage>
</organism>
<keyword evidence="2 4" id="KW-0560">Oxidoreductase</keyword>
<dbReference type="AlphaFoldDB" id="A0A7W6XWD4"/>